<evidence type="ECO:0000256" key="8">
    <source>
        <dbReference type="ARBA" id="ARBA00022723"/>
    </source>
</evidence>
<keyword evidence="12 15" id="KW-0238">DNA-binding</keyword>
<evidence type="ECO:0000256" key="11">
    <source>
        <dbReference type="ARBA" id="ARBA00022932"/>
    </source>
</evidence>
<comment type="similarity">
    <text evidence="2 15">Belongs to the DNA polymerase type-Y family.</text>
</comment>
<name>A0A2K8KSQ9_9GAMM</name>
<feature type="site" description="Substrate discrimination" evidence="15">
    <location>
        <position position="14"/>
    </location>
</feature>
<comment type="cofactor">
    <cofactor evidence="15">
        <name>Mg(2+)</name>
        <dbReference type="ChEBI" id="CHEBI:18420"/>
    </cofactor>
    <text evidence="15">Binds 2 magnesium ions per subunit.</text>
</comment>
<dbReference type="PANTHER" id="PTHR11076:SF33">
    <property type="entry name" value="DNA POLYMERASE KAPPA"/>
    <property type="match status" value="1"/>
</dbReference>
<dbReference type="Pfam" id="PF21999">
    <property type="entry name" value="IMS_HHH_1"/>
    <property type="match status" value="1"/>
</dbReference>
<dbReference type="GO" id="GO:0003684">
    <property type="term" value="F:damaged DNA binding"/>
    <property type="evidence" value="ECO:0007669"/>
    <property type="project" value="InterPro"/>
</dbReference>
<dbReference type="InterPro" id="IPR036775">
    <property type="entry name" value="DNA_pol_Y-fam_lit_finger_sf"/>
</dbReference>
<comment type="subcellular location">
    <subcellularLocation>
        <location evidence="1 15">Cytoplasm</location>
    </subcellularLocation>
</comment>
<dbReference type="SUPFAM" id="SSF100879">
    <property type="entry name" value="Lesion bypass DNA polymerase (Y-family), little finger domain"/>
    <property type="match status" value="1"/>
</dbReference>
<evidence type="ECO:0000256" key="14">
    <source>
        <dbReference type="ARBA" id="ARBA00049244"/>
    </source>
</evidence>
<proteinExistence type="inferred from homology"/>
<accession>A0A2K8KSQ9</accession>
<dbReference type="AlphaFoldDB" id="A0A2K8KSQ9"/>
<comment type="subunit">
    <text evidence="15">Monomer.</text>
</comment>
<evidence type="ECO:0000256" key="12">
    <source>
        <dbReference type="ARBA" id="ARBA00023125"/>
    </source>
</evidence>
<dbReference type="InterPro" id="IPR043128">
    <property type="entry name" value="Rev_trsase/Diguanyl_cyclase"/>
</dbReference>
<keyword evidence="4 15" id="KW-0963">Cytoplasm</keyword>
<evidence type="ECO:0000256" key="9">
    <source>
        <dbReference type="ARBA" id="ARBA00022763"/>
    </source>
</evidence>
<keyword evidence="11 15" id="KW-0239">DNA-directed DNA polymerase</keyword>
<dbReference type="GO" id="GO:0009432">
    <property type="term" value="P:SOS response"/>
    <property type="evidence" value="ECO:0007669"/>
    <property type="project" value="TreeGrafter"/>
</dbReference>
<gene>
    <name evidence="15" type="primary">dinB</name>
    <name evidence="17" type="ORF">REIFOR_02633</name>
</gene>
<dbReference type="Gene3D" id="1.10.150.20">
    <property type="entry name" value="5' to 3' exonuclease, C-terminal subdomain"/>
    <property type="match status" value="1"/>
</dbReference>
<dbReference type="PANTHER" id="PTHR11076">
    <property type="entry name" value="DNA REPAIR POLYMERASE UMUC / TRANSFERASE FAMILY MEMBER"/>
    <property type="match status" value="1"/>
</dbReference>
<dbReference type="InterPro" id="IPR053848">
    <property type="entry name" value="IMS_HHH_1"/>
</dbReference>
<dbReference type="EMBL" id="CP011797">
    <property type="protein sequence ID" value="ATX77757.1"/>
    <property type="molecule type" value="Genomic_DNA"/>
</dbReference>
<evidence type="ECO:0000259" key="16">
    <source>
        <dbReference type="PROSITE" id="PS50173"/>
    </source>
</evidence>
<comment type="catalytic activity">
    <reaction evidence="14 15">
        <text>DNA(n) + a 2'-deoxyribonucleoside 5'-triphosphate = DNA(n+1) + diphosphate</text>
        <dbReference type="Rhea" id="RHEA:22508"/>
        <dbReference type="Rhea" id="RHEA-COMP:17339"/>
        <dbReference type="Rhea" id="RHEA-COMP:17340"/>
        <dbReference type="ChEBI" id="CHEBI:33019"/>
        <dbReference type="ChEBI" id="CHEBI:61560"/>
        <dbReference type="ChEBI" id="CHEBI:173112"/>
        <dbReference type="EC" id="2.7.7.7"/>
    </reaction>
</comment>
<sequence length="356" mass="39874">MQRKIIHIDCDCYYAALEMRDFPHLRGHPVAVGGQSSRSVLSTCNYEARAFGLHSAMPSRRAVALCPQVIIQPHRFEIYRAASEQMMAIFARYADLVEPLSLDEAYLDVSDSLWFGGSATLLAEHIRAEVFREVGITVSAGVATNKFLAKVASDWNKPNGIFVVPPRRVDDFVSALPVKKIWGVGKKFNERLNQMGIKTCGDLQQWSMPKLVQFFGKSGPWLYQRSRGVDERAVGRTGTRKSQSIEHTFATDLAGEEECLKQLPELYAGLMKRINDKSCPPLKSVFVKVRFNDFTTTTMERPWALDAQSYQRLLQAACAKSAKAVRLLGLGVRFNEADSTDQLTLWGPNESPLHSL</sequence>
<feature type="binding site" evidence="15">
    <location>
        <position position="9"/>
    </location>
    <ligand>
        <name>Mg(2+)</name>
        <dbReference type="ChEBI" id="CHEBI:18420"/>
    </ligand>
</feature>
<evidence type="ECO:0000256" key="6">
    <source>
        <dbReference type="ARBA" id="ARBA00022695"/>
    </source>
</evidence>
<evidence type="ECO:0000256" key="10">
    <source>
        <dbReference type="ARBA" id="ARBA00022842"/>
    </source>
</evidence>
<dbReference type="Pfam" id="PF11799">
    <property type="entry name" value="IMS_C"/>
    <property type="match status" value="1"/>
</dbReference>
<dbReference type="InterPro" id="IPR050116">
    <property type="entry name" value="DNA_polymerase-Y"/>
</dbReference>
<dbReference type="Pfam" id="PF00817">
    <property type="entry name" value="IMS"/>
    <property type="match status" value="1"/>
</dbReference>
<dbReference type="Gene3D" id="3.40.1170.60">
    <property type="match status" value="1"/>
</dbReference>
<evidence type="ECO:0000256" key="13">
    <source>
        <dbReference type="ARBA" id="ARBA00023204"/>
    </source>
</evidence>
<keyword evidence="8 15" id="KW-0479">Metal-binding</keyword>
<evidence type="ECO:0000256" key="7">
    <source>
        <dbReference type="ARBA" id="ARBA00022705"/>
    </source>
</evidence>
<dbReference type="NCBIfam" id="NF002677">
    <property type="entry name" value="PRK02406.1"/>
    <property type="match status" value="1"/>
</dbReference>
<dbReference type="InterPro" id="IPR022880">
    <property type="entry name" value="DNApol_IV"/>
</dbReference>
<keyword evidence="5 15" id="KW-0808">Transferase</keyword>
<dbReference type="GO" id="GO:0042276">
    <property type="term" value="P:error-prone translesion synthesis"/>
    <property type="evidence" value="ECO:0007669"/>
    <property type="project" value="TreeGrafter"/>
</dbReference>
<keyword evidence="13 15" id="KW-0234">DNA repair</keyword>
<dbReference type="GO" id="GO:0005829">
    <property type="term" value="C:cytosol"/>
    <property type="evidence" value="ECO:0007669"/>
    <property type="project" value="TreeGrafter"/>
</dbReference>
<dbReference type="KEGG" id="rfo:REIFOR_02633"/>
<dbReference type="RefSeq" id="WP_100257989.1">
    <property type="nucleotide sequence ID" value="NZ_CP011797.1"/>
</dbReference>
<dbReference type="InterPro" id="IPR043502">
    <property type="entry name" value="DNA/RNA_pol_sf"/>
</dbReference>
<keyword evidence="10 15" id="KW-0460">Magnesium</keyword>
<feature type="active site" evidence="15">
    <location>
        <position position="104"/>
    </location>
</feature>
<dbReference type="FunFam" id="1.10.150.20:FF:000019">
    <property type="entry name" value="DNA polymerase IV"/>
    <property type="match status" value="1"/>
</dbReference>
<organism evidence="17 18">
    <name type="scientific">Reinekea forsetii</name>
    <dbReference type="NCBI Taxonomy" id="1336806"/>
    <lineage>
        <taxon>Bacteria</taxon>
        <taxon>Pseudomonadati</taxon>
        <taxon>Pseudomonadota</taxon>
        <taxon>Gammaproteobacteria</taxon>
        <taxon>Oceanospirillales</taxon>
        <taxon>Saccharospirillaceae</taxon>
        <taxon>Reinekea</taxon>
    </lineage>
</organism>
<feature type="binding site" evidence="15">
    <location>
        <position position="103"/>
    </location>
    <ligand>
        <name>Mg(2+)</name>
        <dbReference type="ChEBI" id="CHEBI:18420"/>
    </ligand>
</feature>
<evidence type="ECO:0000256" key="4">
    <source>
        <dbReference type="ARBA" id="ARBA00022490"/>
    </source>
</evidence>
<keyword evidence="6 15" id="KW-0548">Nucleotidyltransferase</keyword>
<dbReference type="GO" id="GO:0000287">
    <property type="term" value="F:magnesium ion binding"/>
    <property type="evidence" value="ECO:0007669"/>
    <property type="project" value="UniProtKB-UniRule"/>
</dbReference>
<evidence type="ECO:0000256" key="5">
    <source>
        <dbReference type="ARBA" id="ARBA00022679"/>
    </source>
</evidence>
<reference evidence="17 18" key="1">
    <citation type="journal article" date="2017" name="Environ. Microbiol.">
        <title>Genomic and physiological analyses of 'Reinekea forsetii' reveal a versatile opportunistic lifestyle during spring algae blooms.</title>
        <authorList>
            <person name="Avci B."/>
            <person name="Hahnke R.L."/>
            <person name="Chafee M."/>
            <person name="Fischer T."/>
            <person name="Gruber-Vodicka H."/>
            <person name="Tegetmeyer H.E."/>
            <person name="Harder J."/>
            <person name="Fuchs B.M."/>
            <person name="Amann R.I."/>
            <person name="Teeling H."/>
        </authorList>
    </citation>
    <scope>NUCLEOTIDE SEQUENCE [LARGE SCALE GENOMIC DNA]</scope>
    <source>
        <strain evidence="17 18">Hel1_31_D35</strain>
    </source>
</reference>
<dbReference type="Gene3D" id="3.30.1490.100">
    <property type="entry name" value="DNA polymerase, Y-family, little finger domain"/>
    <property type="match status" value="1"/>
</dbReference>
<keyword evidence="9 15" id="KW-0227">DNA damage</keyword>
<dbReference type="GO" id="GO:0006281">
    <property type="term" value="P:DNA repair"/>
    <property type="evidence" value="ECO:0007669"/>
    <property type="project" value="UniProtKB-UniRule"/>
</dbReference>
<evidence type="ECO:0000313" key="18">
    <source>
        <dbReference type="Proteomes" id="UP000229757"/>
    </source>
</evidence>
<dbReference type="GO" id="GO:0003887">
    <property type="term" value="F:DNA-directed DNA polymerase activity"/>
    <property type="evidence" value="ECO:0007669"/>
    <property type="project" value="UniProtKB-UniRule"/>
</dbReference>
<dbReference type="Gene3D" id="3.30.70.270">
    <property type="match status" value="1"/>
</dbReference>
<evidence type="ECO:0000256" key="15">
    <source>
        <dbReference type="HAMAP-Rule" id="MF_01113"/>
    </source>
</evidence>
<comment type="function">
    <text evidence="15">Poorly processive, error-prone DNA polymerase involved in untargeted mutagenesis. Copies undamaged DNA at stalled replication forks, which arise in vivo from mismatched or misaligned primer ends. These misaligned primers can be extended by PolIV. Exhibits no 3'-5' exonuclease (proofreading) activity. May be involved in translesional synthesis, in conjunction with the beta clamp from PolIII.</text>
</comment>
<dbReference type="Proteomes" id="UP000229757">
    <property type="component" value="Chromosome"/>
</dbReference>
<dbReference type="InterPro" id="IPR001126">
    <property type="entry name" value="UmuC"/>
</dbReference>
<dbReference type="EC" id="2.7.7.7" evidence="15"/>
<dbReference type="GO" id="GO:0006261">
    <property type="term" value="P:DNA-templated DNA replication"/>
    <property type="evidence" value="ECO:0007669"/>
    <property type="project" value="UniProtKB-UniRule"/>
</dbReference>
<dbReference type="OrthoDB" id="9808813at2"/>
<dbReference type="InterPro" id="IPR017961">
    <property type="entry name" value="DNA_pol_Y-fam_little_finger"/>
</dbReference>
<evidence type="ECO:0000256" key="3">
    <source>
        <dbReference type="ARBA" id="ARBA00022457"/>
    </source>
</evidence>
<evidence type="ECO:0000256" key="2">
    <source>
        <dbReference type="ARBA" id="ARBA00010945"/>
    </source>
</evidence>
<evidence type="ECO:0000256" key="1">
    <source>
        <dbReference type="ARBA" id="ARBA00004496"/>
    </source>
</evidence>
<dbReference type="SUPFAM" id="SSF56672">
    <property type="entry name" value="DNA/RNA polymerases"/>
    <property type="match status" value="1"/>
</dbReference>
<dbReference type="PROSITE" id="PS50173">
    <property type="entry name" value="UMUC"/>
    <property type="match status" value="1"/>
</dbReference>
<protein>
    <recommendedName>
        <fullName evidence="15">DNA polymerase IV</fullName>
        <shortName evidence="15">Pol IV</shortName>
        <ecNumber evidence="15">2.7.7.7</ecNumber>
    </recommendedName>
</protein>
<dbReference type="HAMAP" id="MF_01113">
    <property type="entry name" value="DNApol_IV"/>
    <property type="match status" value="1"/>
</dbReference>
<feature type="domain" description="UmuC" evidence="16">
    <location>
        <begin position="5"/>
        <end position="185"/>
    </location>
</feature>
<keyword evidence="7 15" id="KW-0235">DNA replication</keyword>
<keyword evidence="3 15" id="KW-0515">Mutator protein</keyword>
<evidence type="ECO:0000313" key="17">
    <source>
        <dbReference type="EMBL" id="ATX77757.1"/>
    </source>
</evidence>
<keyword evidence="18" id="KW-1185">Reference proteome</keyword>
<dbReference type="CDD" id="cd03586">
    <property type="entry name" value="PolY_Pol_IV_kappa"/>
    <property type="match status" value="1"/>
</dbReference>